<accession>A0A8S5V1Q0</accession>
<protein>
    <submittedName>
        <fullName evidence="1">Uncharacterized protein</fullName>
    </submittedName>
</protein>
<dbReference type="EMBL" id="BK016182">
    <property type="protein sequence ID" value="DAG00654.1"/>
    <property type="molecule type" value="Genomic_DNA"/>
</dbReference>
<name>A0A8S5V1Q0_9CAUD</name>
<evidence type="ECO:0000313" key="1">
    <source>
        <dbReference type="EMBL" id="DAG00654.1"/>
    </source>
</evidence>
<sequence length="32" mass="3452">MKNSGLNFFSATFIPEVISEVATCNTASFLVL</sequence>
<proteinExistence type="predicted"/>
<reference evidence="1" key="1">
    <citation type="journal article" date="2021" name="Proc. Natl. Acad. Sci. U.S.A.">
        <title>A Catalog of Tens of Thousands of Viruses from Human Metagenomes Reveals Hidden Associations with Chronic Diseases.</title>
        <authorList>
            <person name="Tisza M.J."/>
            <person name="Buck C.B."/>
        </authorList>
    </citation>
    <scope>NUCLEOTIDE SEQUENCE</scope>
    <source>
        <strain evidence="1">CtJ2i1</strain>
    </source>
</reference>
<organism evidence="1">
    <name type="scientific">Myoviridae sp. ctJ2i1</name>
    <dbReference type="NCBI Taxonomy" id="2825079"/>
    <lineage>
        <taxon>Viruses</taxon>
        <taxon>Duplodnaviria</taxon>
        <taxon>Heunggongvirae</taxon>
        <taxon>Uroviricota</taxon>
        <taxon>Caudoviricetes</taxon>
    </lineage>
</organism>